<dbReference type="InterPro" id="IPR005835">
    <property type="entry name" value="NTP_transferase_dom"/>
</dbReference>
<dbReference type="Pfam" id="PF00483">
    <property type="entry name" value="NTP_transferase"/>
    <property type="match status" value="1"/>
</dbReference>
<evidence type="ECO:0000259" key="4">
    <source>
        <dbReference type="Pfam" id="PF00483"/>
    </source>
</evidence>
<dbReference type="Gene3D" id="3.40.50.1000">
    <property type="entry name" value="HAD superfamily/HAD-like"/>
    <property type="match status" value="1"/>
</dbReference>
<evidence type="ECO:0000313" key="6">
    <source>
        <dbReference type="Proteomes" id="UP000030151"/>
    </source>
</evidence>
<reference evidence="5 6" key="1">
    <citation type="submission" date="2014-02" db="EMBL/GenBank/DDBJ databases">
        <title>The genome sequence of the entomopathogenic fungus Metarhizium robertsii ARSEF 2575.</title>
        <authorList>
            <person name="Giuliano Garisto Donzelli B."/>
            <person name="Roe B.A."/>
            <person name="Macmil S.L."/>
            <person name="Krasnoff S.B."/>
            <person name="Gibson D.M."/>
        </authorList>
    </citation>
    <scope>NUCLEOTIDE SEQUENCE [LARGE SCALE GENOMIC DNA]</scope>
    <source>
        <strain evidence="5 6">ARSEF 2575</strain>
    </source>
</reference>
<dbReference type="AlphaFoldDB" id="A0A0A1UT81"/>
<organism evidence="5 6">
    <name type="scientific">Metarhizium robertsii</name>
    <dbReference type="NCBI Taxonomy" id="568076"/>
    <lineage>
        <taxon>Eukaryota</taxon>
        <taxon>Fungi</taxon>
        <taxon>Dikarya</taxon>
        <taxon>Ascomycota</taxon>
        <taxon>Pezizomycotina</taxon>
        <taxon>Sordariomycetes</taxon>
        <taxon>Hypocreomycetidae</taxon>
        <taxon>Hypocreales</taxon>
        <taxon>Clavicipitaceae</taxon>
        <taxon>Metarhizium</taxon>
    </lineage>
</organism>
<evidence type="ECO:0000256" key="2">
    <source>
        <dbReference type="ARBA" id="ARBA00030179"/>
    </source>
</evidence>
<feature type="domain" description="Nucleotidyl transferase" evidence="4">
    <location>
        <begin position="14"/>
        <end position="218"/>
    </location>
</feature>
<evidence type="ECO:0000256" key="3">
    <source>
        <dbReference type="ARBA" id="ARBA00031190"/>
    </source>
</evidence>
<proteinExistence type="predicted"/>
<name>A0A0A1UT81_9HYPO</name>
<dbReference type="Gene3D" id="3.90.550.10">
    <property type="entry name" value="Spore Coat Polysaccharide Biosynthesis Protein SpsA, Chain A"/>
    <property type="match status" value="1"/>
</dbReference>
<dbReference type="InterPro" id="IPR036412">
    <property type="entry name" value="HAD-like_sf"/>
</dbReference>
<dbReference type="InterPro" id="IPR029044">
    <property type="entry name" value="Nucleotide-diphossugar_trans"/>
</dbReference>
<dbReference type="EMBL" id="JELW01000017">
    <property type="protein sequence ID" value="EXU99689.1"/>
    <property type="molecule type" value="Genomic_DNA"/>
</dbReference>
<keyword evidence="5" id="KW-0808">Transferase</keyword>
<dbReference type="SUPFAM" id="SSF53448">
    <property type="entry name" value="Nucleotide-diphospho-sugar transferases"/>
    <property type="match status" value="1"/>
</dbReference>
<comment type="caution">
    <text evidence="5">The sequence shown here is derived from an EMBL/GenBank/DDBJ whole genome shotgun (WGS) entry which is preliminary data.</text>
</comment>
<dbReference type="InterPro" id="IPR011009">
    <property type="entry name" value="Kinase-like_dom_sf"/>
</dbReference>
<evidence type="ECO:0000256" key="1">
    <source>
        <dbReference type="ARBA" id="ARBA00018601"/>
    </source>
</evidence>
<dbReference type="SUPFAM" id="SSF56112">
    <property type="entry name" value="Protein kinase-like (PK-like)"/>
    <property type="match status" value="1"/>
</dbReference>
<dbReference type="InterPro" id="IPR023214">
    <property type="entry name" value="HAD_sf"/>
</dbReference>
<dbReference type="GO" id="GO:0016740">
    <property type="term" value="F:transferase activity"/>
    <property type="evidence" value="ECO:0007669"/>
    <property type="project" value="UniProtKB-KW"/>
</dbReference>
<accession>A0A0A1UT81</accession>
<dbReference type="eggNOG" id="ENOG502QUXI">
    <property type="taxonomic scope" value="Eukaryota"/>
</dbReference>
<dbReference type="SUPFAM" id="SSF56784">
    <property type="entry name" value="HAD-like"/>
    <property type="match status" value="1"/>
</dbReference>
<dbReference type="Proteomes" id="UP000030151">
    <property type="component" value="Unassembled WGS sequence"/>
</dbReference>
<sequence>MPSSTCDQAPLNVIIPIGGNGTRFSKQGYRYPKPLINMVGRPMLLWIIDRLSLRPCDTLWVAINKDIDDNFQVGQLLAKSYTKIDIRVVRLLHQTKGAAETLYVTTQGMQAEHLQRRTISLDCDTIYWTDVLQLSRNLPAHYGSCIYFFDNGDSPIYSYIKTKNEDGLEKIVDILEKTAISTKANTGAYVFPSAHQLKFWAAEYLDKPEHLSSNLAEYFTSRLVGLMLENGIPFLAVPVNEQDFNVVGTPEQLTSFLARAKSGSLPSKTPQRKSRFCFDLDMTLVGAPVIAGDYSTCPPIEANIKLVQQLYHAGHHIIVQTARRMRTHHGNIGAVVADVGTTTLQQLAKYNIPFHDIHFGKPYADVYIDDLAVNSNLDTIQEVGWLLDDPDSSSHEVTKDGMVAARDFNTIQIVNNQVIKSSKRDQILGELYFYSHVPLDVARYFPSIYGADYIKDTSTYVIQMEYCPGVTFSHLLAGRSITKGRLHLFLTTLHKIHTAKSRSTETLGISPALKEQFEKYRQEDPNAKPDIYANYSQKLRRRYEENADRYASLGPLARDLFGRIKEFLDTYEAGRTAVPADVIHGDPVFSNAILAADGNAVKFIDIRCRLGNVLTTAGDVNYDLAKVLQSLCGYDHVVVRCETSLKDELGFARENSPVLTESDHALLRSLREQFFQFVRETYPGSPPPKTLYGLTAALFFSLIPLHRAELGQVFLDMCKETLDRATDGPDY</sequence>
<protein>
    <recommendedName>
        <fullName evidence="1">Mannose-1-phosphate guanyltransferase</fullName>
    </recommendedName>
    <alternativeName>
        <fullName evidence="3">GDP-mannose pyrophosphorylase</fullName>
    </alternativeName>
    <alternativeName>
        <fullName evidence="2">GTP-mannose-1-phosphate guanylyltransferase</fullName>
    </alternativeName>
</protein>
<dbReference type="HOGENOM" id="CLU_413537_0_0_1"/>
<gene>
    <name evidence="5" type="ORF">X797_007156</name>
</gene>
<evidence type="ECO:0000313" key="5">
    <source>
        <dbReference type="EMBL" id="EXU99689.1"/>
    </source>
</evidence>
<dbReference type="OrthoDB" id="10259470at2759"/>